<organism evidence="2">
    <name type="scientific">viral metagenome</name>
    <dbReference type="NCBI Taxonomy" id="1070528"/>
    <lineage>
        <taxon>unclassified sequences</taxon>
        <taxon>metagenomes</taxon>
        <taxon>organismal metagenomes</taxon>
    </lineage>
</organism>
<feature type="transmembrane region" description="Helical" evidence="1">
    <location>
        <begin position="12"/>
        <end position="36"/>
    </location>
</feature>
<proteinExistence type="predicted"/>
<dbReference type="AlphaFoldDB" id="A0A6C0HHH2"/>
<protein>
    <submittedName>
        <fullName evidence="2">Uncharacterized protein</fullName>
    </submittedName>
</protein>
<keyword evidence="1" id="KW-1133">Transmembrane helix</keyword>
<keyword evidence="1" id="KW-0472">Membrane</keyword>
<name>A0A6C0HHH2_9ZZZZ</name>
<evidence type="ECO:0000256" key="1">
    <source>
        <dbReference type="SAM" id="Phobius"/>
    </source>
</evidence>
<accession>A0A6C0HHH2</accession>
<keyword evidence="1" id="KW-0812">Transmembrane</keyword>
<evidence type="ECO:0000313" key="2">
    <source>
        <dbReference type="EMBL" id="QHT79595.1"/>
    </source>
</evidence>
<sequence>MCGSRQWNTALLVTLIPWVIIFGILNLVLMIFPGWLAPFSNTFGYGVARLMGVSDLLDKIFKAKLEPSATDKVMVEALEHIYSDKSLLINEITTSNFDRFWTNMSSLFKSGVADNGDLKQQLYGFIRLKDIVAEYMWYLLTGGLVTSVGYNYVVNAGCSQNLKDMKQKDKKYNENANTLHDAQKGVKPRIYTMTE</sequence>
<reference evidence="2" key="1">
    <citation type="journal article" date="2020" name="Nature">
        <title>Giant virus diversity and host interactions through global metagenomics.</title>
        <authorList>
            <person name="Schulz F."/>
            <person name="Roux S."/>
            <person name="Paez-Espino D."/>
            <person name="Jungbluth S."/>
            <person name="Walsh D.A."/>
            <person name="Denef V.J."/>
            <person name="McMahon K.D."/>
            <person name="Konstantinidis K.T."/>
            <person name="Eloe-Fadrosh E.A."/>
            <person name="Kyrpides N.C."/>
            <person name="Woyke T."/>
        </authorList>
    </citation>
    <scope>NUCLEOTIDE SEQUENCE</scope>
    <source>
        <strain evidence="2">GVMAG-M-3300023184-101</strain>
    </source>
</reference>
<feature type="transmembrane region" description="Helical" evidence="1">
    <location>
        <begin position="135"/>
        <end position="158"/>
    </location>
</feature>
<dbReference type="EMBL" id="MN739950">
    <property type="protein sequence ID" value="QHT79595.1"/>
    <property type="molecule type" value="Genomic_DNA"/>
</dbReference>